<evidence type="ECO:0000313" key="2">
    <source>
        <dbReference type="Proteomes" id="UP000034444"/>
    </source>
</evidence>
<evidence type="ECO:0000313" key="1">
    <source>
        <dbReference type="EMBL" id="AKF25773.1"/>
    </source>
</evidence>
<sequence>MDNNHSEGHDGDLYAWNQRKAASELASSEGSMDEDRKEMIRRALDFDIMDVRTYRGYKGDLLLEIITMHPEEIESLKKIAEKLGFETVTKKDIIDEYKLFCISPATDIYELKTDA</sequence>
<dbReference type="EMBL" id="CP011308">
    <property type="protein sequence ID" value="AKF25773.1"/>
    <property type="molecule type" value="Genomic_DNA"/>
</dbReference>
<dbReference type="KEGG" id="slh:YH65_10530"/>
<protein>
    <submittedName>
        <fullName evidence="1">Uncharacterized protein</fullName>
    </submittedName>
</protein>
<reference evidence="2" key="2">
    <citation type="journal article" date="2017" name="Stand. Genomic Sci.">
        <title>Complete genome sequence of the sulfur-oxidizing chemolithoautotrophic Sulfurovum lithotrophicum 42BKTT.</title>
        <authorList>
            <person name="Jeon W."/>
            <person name="Priscilla L."/>
            <person name="Park G."/>
            <person name="Lee H."/>
            <person name="Lee N."/>
            <person name="Lee D."/>
            <person name="Kwon H."/>
            <person name="Ahn I."/>
            <person name="Lee C."/>
            <person name="Lee H."/>
            <person name="Ahn J."/>
        </authorList>
    </citation>
    <scope>NUCLEOTIDE SEQUENCE [LARGE SCALE GENOMIC DNA]</scope>
    <source>
        <strain evidence="2">ATCC BAA-797 / 42BKT</strain>
    </source>
</reference>
<dbReference type="Proteomes" id="UP000034444">
    <property type="component" value="Chromosome"/>
</dbReference>
<organism evidence="1 2">
    <name type="scientific">Sulfurovum lithotrophicum</name>
    <dbReference type="NCBI Taxonomy" id="206403"/>
    <lineage>
        <taxon>Bacteria</taxon>
        <taxon>Pseudomonadati</taxon>
        <taxon>Campylobacterota</taxon>
        <taxon>Epsilonproteobacteria</taxon>
        <taxon>Campylobacterales</taxon>
        <taxon>Sulfurovaceae</taxon>
        <taxon>Sulfurovum</taxon>
    </lineage>
</organism>
<proteinExistence type="predicted"/>
<keyword evidence="2" id="KW-1185">Reference proteome</keyword>
<reference evidence="1 2" key="1">
    <citation type="submission" date="2015-04" db="EMBL/GenBank/DDBJ databases">
        <title>Complete genome sequence of Sulfurovum lithotrophicum ATCC BAA-797T.</title>
        <authorList>
            <person name="Ahn J."/>
            <person name="Park G."/>
            <person name="Jeon W."/>
            <person name="Jang Y."/>
            <person name="Jang M."/>
            <person name="Lee H."/>
            <person name="Lee H."/>
        </authorList>
    </citation>
    <scope>NUCLEOTIDE SEQUENCE [LARGE SCALE GENOMIC DNA]</scope>
    <source>
        <strain evidence="2">ATCC BAA-797 / 42BKT</strain>
    </source>
</reference>
<dbReference type="OrthoDB" id="9926807at2"/>
<gene>
    <name evidence="1" type="ORF">YH65_10530</name>
</gene>
<dbReference type="RefSeq" id="WP_046551834.1">
    <property type="nucleotide sequence ID" value="NZ_CP011308.1"/>
</dbReference>
<dbReference type="AlphaFoldDB" id="A0A7U4M2Q0"/>
<accession>A0A7U4M2Q0</accession>
<name>A0A7U4M2Q0_9BACT</name>